<dbReference type="InterPro" id="IPR008913">
    <property type="entry name" value="Znf_CHY"/>
</dbReference>
<proteinExistence type="predicted"/>
<evidence type="ECO:0000259" key="6">
    <source>
        <dbReference type="PROSITE" id="PS51266"/>
    </source>
</evidence>
<accession>A0A507R2I8</accession>
<dbReference type="STRING" id="5098.A0A507R2I8"/>
<dbReference type="AlphaFoldDB" id="A0A507R2I8"/>
<keyword evidence="2 4" id="KW-0863">Zinc-finger</keyword>
<comment type="caution">
    <text evidence="7">The sequence shown here is derived from an EMBL/GenBank/DDBJ whole genome shotgun (WGS) entry which is preliminary data.</text>
</comment>
<evidence type="ECO:0000256" key="3">
    <source>
        <dbReference type="ARBA" id="ARBA00022833"/>
    </source>
</evidence>
<evidence type="ECO:0000256" key="4">
    <source>
        <dbReference type="PROSITE-ProRule" id="PRU00601"/>
    </source>
</evidence>
<keyword evidence="3" id="KW-0862">Zinc</keyword>
<sequence length="192" mass="22030">MKPKDSVWTGREQKKGRGQSSPVPAVSCRRPVLFQLLQVLTQRSILCNLYNVVGAVLPLPFRIILTAASSNSKHVLNAQVSIRAPCCRKWFDCAECHREQETHPLKKTTEMTFACKKCKKCFRKDATEFDETDEYCPHCDNHFVIEAVTPKPALRVEGEDARMDARMLKDDRVRKDTERSIFNIKDAYERLG</sequence>
<feature type="domain" description="CHY-type" evidence="6">
    <location>
        <begin position="60"/>
        <end position="141"/>
    </location>
</feature>
<keyword evidence="8" id="KW-1185">Reference proteome</keyword>
<dbReference type="InterPro" id="IPR052604">
    <property type="entry name" value="Mito_Tim_assembly_helper"/>
</dbReference>
<dbReference type="PROSITE" id="PS51266">
    <property type="entry name" value="ZF_CHY"/>
    <property type="match status" value="1"/>
</dbReference>
<keyword evidence="1" id="KW-0479">Metal-binding</keyword>
<reference evidence="7 8" key="1">
    <citation type="submission" date="2019-06" db="EMBL/GenBank/DDBJ databases">
        <title>Wine fermentation using esterase from Monascus purpureus.</title>
        <authorList>
            <person name="Geng C."/>
            <person name="Zhang Y."/>
        </authorList>
    </citation>
    <scope>NUCLEOTIDE SEQUENCE [LARGE SCALE GENOMIC DNA]</scope>
    <source>
        <strain evidence="7">HQ1</strain>
    </source>
</reference>
<evidence type="ECO:0000313" key="7">
    <source>
        <dbReference type="EMBL" id="TQB76593.1"/>
    </source>
</evidence>
<dbReference type="GO" id="GO:0045041">
    <property type="term" value="P:protein import into mitochondrial intermembrane space"/>
    <property type="evidence" value="ECO:0007669"/>
    <property type="project" value="TreeGrafter"/>
</dbReference>
<dbReference type="SUPFAM" id="SSF161219">
    <property type="entry name" value="CHY zinc finger-like"/>
    <property type="match status" value="1"/>
</dbReference>
<organism evidence="7 8">
    <name type="scientific">Monascus purpureus</name>
    <name type="common">Red mold</name>
    <name type="synonym">Monascus anka</name>
    <dbReference type="NCBI Taxonomy" id="5098"/>
    <lineage>
        <taxon>Eukaryota</taxon>
        <taxon>Fungi</taxon>
        <taxon>Dikarya</taxon>
        <taxon>Ascomycota</taxon>
        <taxon>Pezizomycotina</taxon>
        <taxon>Eurotiomycetes</taxon>
        <taxon>Eurotiomycetidae</taxon>
        <taxon>Eurotiales</taxon>
        <taxon>Aspergillaceae</taxon>
        <taxon>Monascus</taxon>
    </lineage>
</organism>
<evidence type="ECO:0000256" key="1">
    <source>
        <dbReference type="ARBA" id="ARBA00022723"/>
    </source>
</evidence>
<dbReference type="Proteomes" id="UP000319663">
    <property type="component" value="Unassembled WGS sequence"/>
</dbReference>
<dbReference type="PANTHER" id="PTHR28082">
    <property type="entry name" value="ZINC FINGER PROTEIN"/>
    <property type="match status" value="1"/>
</dbReference>
<gene>
    <name evidence="7" type="ORF">MPDQ_007514</name>
</gene>
<dbReference type="GO" id="GO:0005758">
    <property type="term" value="C:mitochondrial intermembrane space"/>
    <property type="evidence" value="ECO:0007669"/>
    <property type="project" value="TreeGrafter"/>
</dbReference>
<dbReference type="GO" id="GO:0008270">
    <property type="term" value="F:zinc ion binding"/>
    <property type="evidence" value="ECO:0007669"/>
    <property type="project" value="UniProtKB-KW"/>
</dbReference>
<evidence type="ECO:0000256" key="5">
    <source>
        <dbReference type="SAM" id="MobiDB-lite"/>
    </source>
</evidence>
<dbReference type="EMBL" id="VIFY01000008">
    <property type="protein sequence ID" value="TQB76593.1"/>
    <property type="molecule type" value="Genomic_DNA"/>
</dbReference>
<dbReference type="PANTHER" id="PTHR28082:SF2">
    <property type="entry name" value="CHY-TYPE DOMAIN-CONTAINING PROTEIN"/>
    <property type="match status" value="1"/>
</dbReference>
<dbReference type="InterPro" id="IPR037274">
    <property type="entry name" value="Znf_CHY_sf"/>
</dbReference>
<dbReference type="Pfam" id="PF05495">
    <property type="entry name" value="zf-CHY"/>
    <property type="match status" value="1"/>
</dbReference>
<evidence type="ECO:0000313" key="8">
    <source>
        <dbReference type="Proteomes" id="UP000319663"/>
    </source>
</evidence>
<protein>
    <recommendedName>
        <fullName evidence="6">CHY-type domain-containing protein</fullName>
    </recommendedName>
</protein>
<evidence type="ECO:0000256" key="2">
    <source>
        <dbReference type="ARBA" id="ARBA00022771"/>
    </source>
</evidence>
<feature type="region of interest" description="Disordered" evidence="5">
    <location>
        <begin position="1"/>
        <end position="24"/>
    </location>
</feature>
<name>A0A507R2I8_MONPU</name>